<comment type="caution">
    <text evidence="2">The sequence shown here is derived from an EMBL/GenBank/DDBJ whole genome shotgun (WGS) entry which is preliminary data.</text>
</comment>
<keyword evidence="2" id="KW-0648">Protein biosynthesis</keyword>
<dbReference type="EMBL" id="JAVHJO010000015">
    <property type="protein sequence ID" value="KAK6527439.1"/>
    <property type="molecule type" value="Genomic_DNA"/>
</dbReference>
<dbReference type="SMART" id="SM01376">
    <property type="entry name" value="eIF-5a"/>
    <property type="match status" value="1"/>
</dbReference>
<keyword evidence="2" id="KW-0396">Initiation factor</keyword>
<dbReference type="Pfam" id="PF01287">
    <property type="entry name" value="eIF-5a"/>
    <property type="match status" value="1"/>
</dbReference>
<proteinExistence type="predicted"/>
<gene>
    <name evidence="2" type="primary">TIF51_1</name>
    <name evidence="2" type="ORF">TWF694_004428</name>
</gene>
<protein>
    <submittedName>
        <fullName evidence="2">Eukaryotic translation initiation factor 5A</fullName>
    </submittedName>
</protein>
<name>A0AAV9WVD9_9PEZI</name>
<organism evidence="2 3">
    <name type="scientific">Orbilia ellipsospora</name>
    <dbReference type="NCBI Taxonomy" id="2528407"/>
    <lineage>
        <taxon>Eukaryota</taxon>
        <taxon>Fungi</taxon>
        <taxon>Dikarya</taxon>
        <taxon>Ascomycota</taxon>
        <taxon>Pezizomycotina</taxon>
        <taxon>Orbiliomycetes</taxon>
        <taxon>Orbiliales</taxon>
        <taxon>Orbiliaceae</taxon>
        <taxon>Orbilia</taxon>
    </lineage>
</organism>
<evidence type="ECO:0000259" key="1">
    <source>
        <dbReference type="SMART" id="SM01376"/>
    </source>
</evidence>
<dbReference type="GO" id="GO:0003743">
    <property type="term" value="F:translation initiation factor activity"/>
    <property type="evidence" value="ECO:0007669"/>
    <property type="project" value="UniProtKB-KW"/>
</dbReference>
<evidence type="ECO:0000313" key="2">
    <source>
        <dbReference type="EMBL" id="KAK6527439.1"/>
    </source>
</evidence>
<dbReference type="InterPro" id="IPR008991">
    <property type="entry name" value="Translation_prot_SH3-like_sf"/>
</dbReference>
<sequence>MEDDGQSYTVQLSALKKADYVVLNGHPCKVTETGHRGHKIRVVGLDIFTKKRYEEEHNSAQNMQAFHVTRQEYAILSITEDGCVNVLAENFEKPGNLENIKLPEGTLGDEIREWFEKEGRRVRVTLVTALGQTGVVAAKTEGRVFL</sequence>
<dbReference type="InterPro" id="IPR001884">
    <property type="entry name" value="IF5A-like"/>
</dbReference>
<dbReference type="GO" id="GO:0045905">
    <property type="term" value="P:positive regulation of translational termination"/>
    <property type="evidence" value="ECO:0007669"/>
    <property type="project" value="InterPro"/>
</dbReference>
<dbReference type="Proteomes" id="UP001365542">
    <property type="component" value="Unassembled WGS sequence"/>
</dbReference>
<dbReference type="Gene3D" id="2.30.30.30">
    <property type="match status" value="1"/>
</dbReference>
<keyword evidence="3" id="KW-1185">Reference proteome</keyword>
<evidence type="ECO:0000313" key="3">
    <source>
        <dbReference type="Proteomes" id="UP001365542"/>
    </source>
</evidence>
<dbReference type="Gene3D" id="2.40.50.140">
    <property type="entry name" value="Nucleic acid-binding proteins"/>
    <property type="match status" value="1"/>
</dbReference>
<accession>A0AAV9WVD9</accession>
<dbReference type="Pfam" id="PF21485">
    <property type="entry name" value="IF5A-like_N"/>
    <property type="match status" value="1"/>
</dbReference>
<dbReference type="SUPFAM" id="SSF50104">
    <property type="entry name" value="Translation proteins SH3-like domain"/>
    <property type="match status" value="1"/>
</dbReference>
<feature type="domain" description="Translation initiation factor 5A C-terminal" evidence="1">
    <location>
        <begin position="67"/>
        <end position="139"/>
    </location>
</feature>
<dbReference type="InterPro" id="IPR048670">
    <property type="entry name" value="IF5A-like_N"/>
</dbReference>
<dbReference type="InterPro" id="IPR012340">
    <property type="entry name" value="NA-bd_OB-fold"/>
</dbReference>
<dbReference type="GO" id="GO:0045901">
    <property type="term" value="P:positive regulation of translational elongation"/>
    <property type="evidence" value="ECO:0007669"/>
    <property type="project" value="InterPro"/>
</dbReference>
<dbReference type="AlphaFoldDB" id="A0AAV9WVD9"/>
<dbReference type="GO" id="GO:0003746">
    <property type="term" value="F:translation elongation factor activity"/>
    <property type="evidence" value="ECO:0007669"/>
    <property type="project" value="InterPro"/>
</dbReference>
<dbReference type="SUPFAM" id="SSF50249">
    <property type="entry name" value="Nucleic acid-binding proteins"/>
    <property type="match status" value="1"/>
</dbReference>
<dbReference type="InterPro" id="IPR020189">
    <property type="entry name" value="IF5A_C"/>
</dbReference>
<dbReference type="GO" id="GO:0043022">
    <property type="term" value="F:ribosome binding"/>
    <property type="evidence" value="ECO:0007669"/>
    <property type="project" value="InterPro"/>
</dbReference>
<dbReference type="PANTHER" id="PTHR11673">
    <property type="entry name" value="TRANSLATION INITIATION FACTOR 5A FAMILY MEMBER"/>
    <property type="match status" value="1"/>
</dbReference>
<reference evidence="2 3" key="1">
    <citation type="submission" date="2019-10" db="EMBL/GenBank/DDBJ databases">
        <authorList>
            <person name="Palmer J.M."/>
        </authorList>
    </citation>
    <scope>NUCLEOTIDE SEQUENCE [LARGE SCALE GENOMIC DNA]</scope>
    <source>
        <strain evidence="2 3">TWF694</strain>
    </source>
</reference>
<dbReference type="PIRSF" id="PIRSF003025">
    <property type="entry name" value="eIF5A"/>
    <property type="match status" value="1"/>
</dbReference>
<dbReference type="InterPro" id="IPR014722">
    <property type="entry name" value="Rib_uL2_dom2"/>
</dbReference>
<dbReference type="GO" id="GO:0003723">
    <property type="term" value="F:RNA binding"/>
    <property type="evidence" value="ECO:0007669"/>
    <property type="project" value="InterPro"/>
</dbReference>